<dbReference type="InterPro" id="IPR036764">
    <property type="entry name" value="Peptidase_Prp_sf"/>
</dbReference>
<evidence type="ECO:0000256" key="6">
    <source>
        <dbReference type="ARBA" id="ARBA00044538"/>
    </source>
</evidence>
<keyword evidence="3" id="KW-0378">Hydrolase</keyword>
<proteinExistence type="inferred from homology"/>
<dbReference type="GO" id="GO:0042254">
    <property type="term" value="P:ribosome biogenesis"/>
    <property type="evidence" value="ECO:0007669"/>
    <property type="project" value="UniProtKB-KW"/>
</dbReference>
<keyword evidence="2" id="KW-0645">Protease</keyword>
<dbReference type="GO" id="GO:0008234">
    <property type="term" value="F:cysteine-type peptidase activity"/>
    <property type="evidence" value="ECO:0007669"/>
    <property type="project" value="UniProtKB-KW"/>
</dbReference>
<dbReference type="EMBL" id="JFDO01000016">
    <property type="protein sequence ID" value="KEZ19082.1"/>
    <property type="molecule type" value="Genomic_DNA"/>
</dbReference>
<dbReference type="Gene3D" id="3.30.70.1490">
    <property type="entry name" value="Cysteine protease Prp"/>
    <property type="match status" value="1"/>
</dbReference>
<dbReference type="Pfam" id="PF04327">
    <property type="entry name" value="Peptidase_Prp"/>
    <property type="match status" value="1"/>
</dbReference>
<dbReference type="AlphaFoldDB" id="A0A084EM90"/>
<gene>
    <name evidence="7" type="ORF">MCAPa_3980</name>
</gene>
<dbReference type="CDD" id="cd16332">
    <property type="entry name" value="Prp-like"/>
    <property type="match status" value="1"/>
</dbReference>
<keyword evidence="1" id="KW-0690">Ribosome biogenesis</keyword>
<evidence type="ECO:0000256" key="3">
    <source>
        <dbReference type="ARBA" id="ARBA00022801"/>
    </source>
</evidence>
<reference evidence="7 8" key="1">
    <citation type="submission" date="2014-02" db="EMBL/GenBank/DDBJ databases">
        <title>Genome sequence of Mycoplasma capricolum subsp. capricolum strain 14232.</title>
        <authorList>
            <person name="Sirand-Pugnet P."/>
            <person name="Breton M."/>
            <person name="Dordet-Frisoni E."/>
            <person name="Baranowski E."/>
            <person name="Barre A."/>
            <person name="Couture C."/>
            <person name="Dupuy V."/>
            <person name="Gaurivaud P."/>
            <person name="Jacob D."/>
            <person name="Lemaitre C."/>
            <person name="Manso-Silvan L."/>
            <person name="Nikolski M."/>
            <person name="Nouvel L.-X."/>
            <person name="Poumarat F."/>
            <person name="Tardy F."/>
            <person name="Thebault P."/>
            <person name="Theil S."/>
            <person name="Citti C."/>
            <person name="Thiaucourt F."/>
            <person name="Blanchard A."/>
        </authorList>
    </citation>
    <scope>NUCLEOTIDE SEQUENCE [LARGE SCALE GENOMIC DNA]</scope>
    <source>
        <strain evidence="7 8">14232</strain>
    </source>
</reference>
<dbReference type="Proteomes" id="UP000028533">
    <property type="component" value="Unassembled WGS sequence"/>
</dbReference>
<dbReference type="SUPFAM" id="SSF118010">
    <property type="entry name" value="TM1457-like"/>
    <property type="match status" value="1"/>
</dbReference>
<comment type="similarity">
    <text evidence="5">Belongs to the Prp family.</text>
</comment>
<dbReference type="RefSeq" id="WP_011387288.1">
    <property type="nucleotide sequence ID" value="NZ_JFDO01000016.1"/>
</dbReference>
<organism evidence="7 8">
    <name type="scientific">Mycoplasma capricolum subsp. capricolum 14232</name>
    <dbReference type="NCBI Taxonomy" id="1188238"/>
    <lineage>
        <taxon>Bacteria</taxon>
        <taxon>Bacillati</taxon>
        <taxon>Mycoplasmatota</taxon>
        <taxon>Mollicutes</taxon>
        <taxon>Mycoplasmataceae</taxon>
        <taxon>Mycoplasma</taxon>
    </lineage>
</organism>
<comment type="caution">
    <text evidence="7">The sequence shown here is derived from an EMBL/GenBank/DDBJ whole genome shotgun (WGS) entry which is preliminary data.</text>
</comment>
<evidence type="ECO:0000313" key="7">
    <source>
        <dbReference type="EMBL" id="KEZ19082.1"/>
    </source>
</evidence>
<evidence type="ECO:0000256" key="4">
    <source>
        <dbReference type="ARBA" id="ARBA00022807"/>
    </source>
</evidence>
<evidence type="ECO:0000256" key="5">
    <source>
        <dbReference type="ARBA" id="ARBA00044503"/>
    </source>
</evidence>
<dbReference type="NCBIfam" id="NF011129">
    <property type="entry name" value="PRK14553.2-2"/>
    <property type="match status" value="1"/>
</dbReference>
<keyword evidence="4" id="KW-0788">Thiol protease</keyword>
<dbReference type="GeneID" id="23778631"/>
<dbReference type="PANTHER" id="PTHR39178:SF1">
    <property type="entry name" value="RIBOSOMAL-PROCESSING CYSTEINE PROTEASE PRP"/>
    <property type="match status" value="1"/>
</dbReference>
<evidence type="ECO:0000313" key="8">
    <source>
        <dbReference type="Proteomes" id="UP000028533"/>
    </source>
</evidence>
<protein>
    <recommendedName>
        <fullName evidence="6">Ribosomal processing cysteine protease Prp</fullName>
    </recommendedName>
</protein>
<evidence type="ECO:0000256" key="2">
    <source>
        <dbReference type="ARBA" id="ARBA00022670"/>
    </source>
</evidence>
<evidence type="ECO:0000256" key="1">
    <source>
        <dbReference type="ARBA" id="ARBA00022517"/>
    </source>
</evidence>
<sequence length="104" mass="11903">MVDIIIKYKDNKIIKLQMQGHANSAEYGKDLVCAGLTAIISGALNAIDNYYKNDVDIEVLENKITIFVKKEDNQNLQLMLNMLKIQLQTITIQYKKNTRLKEVS</sequence>
<name>A0A084EM90_MYCCA</name>
<dbReference type="InterPro" id="IPR007422">
    <property type="entry name" value="Peptidase_Prp"/>
</dbReference>
<dbReference type="PANTHER" id="PTHR39178">
    <property type="entry name" value="HYPOTHETICAL RIBOSOME-ASSOCIATED PROTEIN"/>
    <property type="match status" value="1"/>
</dbReference>
<dbReference type="GO" id="GO:0006508">
    <property type="term" value="P:proteolysis"/>
    <property type="evidence" value="ECO:0007669"/>
    <property type="project" value="UniProtKB-KW"/>
</dbReference>
<accession>A0A084EM90</accession>